<organism evidence="4">
    <name type="scientific">Cladocopium goreaui</name>
    <dbReference type="NCBI Taxonomy" id="2562237"/>
    <lineage>
        <taxon>Eukaryota</taxon>
        <taxon>Sar</taxon>
        <taxon>Alveolata</taxon>
        <taxon>Dinophyceae</taxon>
        <taxon>Suessiales</taxon>
        <taxon>Symbiodiniaceae</taxon>
        <taxon>Cladocopium</taxon>
    </lineage>
</organism>
<dbReference type="Proteomes" id="UP001152797">
    <property type="component" value="Unassembled WGS sequence"/>
</dbReference>
<keyword evidence="6" id="KW-1185">Reference proteome</keyword>
<dbReference type="EMBL" id="CAMXCT030001624">
    <property type="protein sequence ID" value="CAL4779026.1"/>
    <property type="molecule type" value="Genomic_DNA"/>
</dbReference>
<dbReference type="InterPro" id="IPR006843">
    <property type="entry name" value="PAP/fibrillin_dom"/>
</dbReference>
<proteinExistence type="predicted"/>
<keyword evidence="2" id="KW-0934">Plastid</keyword>
<protein>
    <submittedName>
        <fullName evidence="5">Probable plastid-lipid-associated protein 10, chloroplastic (Fibrillin-8)</fullName>
    </submittedName>
</protein>
<evidence type="ECO:0000313" key="6">
    <source>
        <dbReference type="Proteomes" id="UP001152797"/>
    </source>
</evidence>
<dbReference type="EMBL" id="CAMXCT010001624">
    <property type="protein sequence ID" value="CAI3991714.1"/>
    <property type="molecule type" value="Genomic_DNA"/>
</dbReference>
<gene>
    <name evidence="4" type="ORF">C1SCF055_LOCUS18600</name>
</gene>
<comment type="caution">
    <text evidence="4">The sequence shown here is derived from an EMBL/GenBank/DDBJ whole genome shotgun (WGS) entry which is preliminary data.</text>
</comment>
<dbReference type="AlphaFoldDB" id="A0A9P1FW18"/>
<dbReference type="PANTHER" id="PTHR31906">
    <property type="entry name" value="PLASTID-LIPID-ASSOCIATED PROTEIN 4, CHLOROPLASTIC-RELATED"/>
    <property type="match status" value="1"/>
</dbReference>
<feature type="domain" description="Plastid lipid-associated protein/fibrillin conserved" evidence="3">
    <location>
        <begin position="17"/>
        <end position="119"/>
    </location>
</feature>
<dbReference type="GO" id="GO:0009536">
    <property type="term" value="C:plastid"/>
    <property type="evidence" value="ECO:0007669"/>
    <property type="project" value="UniProtKB-SubCell"/>
</dbReference>
<evidence type="ECO:0000256" key="2">
    <source>
        <dbReference type="ARBA" id="ARBA00022640"/>
    </source>
</evidence>
<reference evidence="4" key="1">
    <citation type="submission" date="2022-10" db="EMBL/GenBank/DDBJ databases">
        <authorList>
            <person name="Chen Y."/>
            <person name="Dougan E. K."/>
            <person name="Chan C."/>
            <person name="Rhodes N."/>
            <person name="Thang M."/>
        </authorList>
    </citation>
    <scope>NUCLEOTIDE SEQUENCE</scope>
</reference>
<sequence>MSRKSRAQGEKSQRLAAKEALLEGIKSVDRGFSATEEQRSMIREKIDELVRWNPSLEPAKKLGGEWTLIYTNAPDILNIPTTPFSSIGRIGQEIDSTKGIIANVIEYRPSSLASGLKEAATEDALVQRVYTEYTVTSENSVELQIRGLGVDPQRVFGFEVPEALKLKVQGPLSLPFGNFEVLYLDEEDELLLRALQSLRDGILRQAEDTEKQLLASSQRAEAVGLKLRAANCHLEVLAQSQFLEHRIQTEEEEVDPTAFTEDLWSSCLVEPVPEVELDAIKKALSLGQNFVENQVIEEMPPLPPVIGSEAWQNSFIRNVEDFLGETETPAVAASPATEEVEEEAAW</sequence>
<accession>A0A9P1FW18</accession>
<dbReference type="InterPro" id="IPR039633">
    <property type="entry name" value="PAP"/>
</dbReference>
<dbReference type="OrthoDB" id="199943at2759"/>
<evidence type="ECO:0000256" key="1">
    <source>
        <dbReference type="ARBA" id="ARBA00004474"/>
    </source>
</evidence>
<evidence type="ECO:0000313" key="4">
    <source>
        <dbReference type="EMBL" id="CAI3991714.1"/>
    </source>
</evidence>
<dbReference type="EMBL" id="CAMXCT020001624">
    <property type="protein sequence ID" value="CAL1145089.1"/>
    <property type="molecule type" value="Genomic_DNA"/>
</dbReference>
<evidence type="ECO:0000259" key="3">
    <source>
        <dbReference type="Pfam" id="PF04755"/>
    </source>
</evidence>
<evidence type="ECO:0000313" key="5">
    <source>
        <dbReference type="EMBL" id="CAL4779026.1"/>
    </source>
</evidence>
<dbReference type="Pfam" id="PF04755">
    <property type="entry name" value="PAP_fibrillin"/>
    <property type="match status" value="1"/>
</dbReference>
<name>A0A9P1FW18_9DINO</name>
<comment type="subcellular location">
    <subcellularLocation>
        <location evidence="1">Plastid</location>
    </subcellularLocation>
</comment>
<reference evidence="5 6" key="2">
    <citation type="submission" date="2024-05" db="EMBL/GenBank/DDBJ databases">
        <authorList>
            <person name="Chen Y."/>
            <person name="Shah S."/>
            <person name="Dougan E. K."/>
            <person name="Thang M."/>
            <person name="Chan C."/>
        </authorList>
    </citation>
    <scope>NUCLEOTIDE SEQUENCE [LARGE SCALE GENOMIC DNA]</scope>
</reference>